<organism evidence="2 3">
    <name type="scientific">Dyella japonica A8</name>
    <dbReference type="NCBI Taxonomy" id="1217721"/>
    <lineage>
        <taxon>Bacteria</taxon>
        <taxon>Pseudomonadati</taxon>
        <taxon>Pseudomonadota</taxon>
        <taxon>Gammaproteobacteria</taxon>
        <taxon>Lysobacterales</taxon>
        <taxon>Rhodanobacteraceae</taxon>
        <taxon>Dyella</taxon>
    </lineage>
</organism>
<reference evidence="2 3" key="1">
    <citation type="submission" date="2014-07" db="EMBL/GenBank/DDBJ databases">
        <title>Complete Genome Sequence of Dyella japonica Strain A8 Isolated from Malaysian Tropical Soil.</title>
        <authorList>
            <person name="Hui R.K.H."/>
            <person name="Chen J.-W."/>
            <person name="Chan K.-G."/>
            <person name="Leung F.C.C."/>
        </authorList>
    </citation>
    <scope>NUCLEOTIDE SEQUENCE [LARGE SCALE GENOMIC DNA]</scope>
    <source>
        <strain evidence="2 3">A8</strain>
    </source>
</reference>
<feature type="compositionally biased region" description="Basic and acidic residues" evidence="1">
    <location>
        <begin position="30"/>
        <end position="60"/>
    </location>
</feature>
<accession>A0A075K1C2</accession>
<gene>
    <name evidence="2" type="ORF">HY57_09730</name>
</gene>
<feature type="region of interest" description="Disordered" evidence="1">
    <location>
        <begin position="24"/>
        <end position="60"/>
    </location>
</feature>
<dbReference type="EMBL" id="CP008884">
    <property type="protein sequence ID" value="AIF47532.1"/>
    <property type="molecule type" value="Genomic_DNA"/>
</dbReference>
<evidence type="ECO:0000313" key="3">
    <source>
        <dbReference type="Proteomes" id="UP000027987"/>
    </source>
</evidence>
<dbReference type="Proteomes" id="UP000027987">
    <property type="component" value="Chromosome"/>
</dbReference>
<sequence>MQRHLTMNSVVPDGDAADLAILPTGMHHPAHGELDNVDIAGHDEVDHDAALRDSSLRTPK</sequence>
<name>A0A075K1C2_9GAMM</name>
<keyword evidence="3" id="KW-1185">Reference proteome</keyword>
<dbReference type="PATRIC" id="fig|1217721.7.peg.2012"/>
<proteinExistence type="predicted"/>
<dbReference type="OrthoDB" id="5958085at2"/>
<protein>
    <submittedName>
        <fullName evidence="2">Uncharacterized protein</fullName>
    </submittedName>
</protein>
<evidence type="ECO:0000313" key="2">
    <source>
        <dbReference type="EMBL" id="AIF47532.1"/>
    </source>
</evidence>
<dbReference type="AlphaFoldDB" id="A0A075K1C2"/>
<dbReference type="KEGG" id="dja:HY57_09730"/>
<evidence type="ECO:0000256" key="1">
    <source>
        <dbReference type="SAM" id="MobiDB-lite"/>
    </source>
</evidence>
<dbReference type="RefSeq" id="WP_019465174.1">
    <property type="nucleotide sequence ID" value="NZ_ALOY01000150.1"/>
</dbReference>
<dbReference type="HOGENOM" id="CLU_2933995_0_0_6"/>